<organism evidence="1 2">
    <name type="scientific">Nodularia phage vB_NpeS-2AV2</name>
    <dbReference type="NCBI Taxonomy" id="1777122"/>
    <lineage>
        <taxon>Viruses</taxon>
        <taxon>Duplodnaviria</taxon>
        <taxon>Heunggongvirae</taxon>
        <taxon>Uroviricota</taxon>
        <taxon>Caudoviricetes</taxon>
        <taxon>Ravarandavirus</taxon>
        <taxon>Ravarandavirus rv2AV2</taxon>
    </lineage>
</organism>
<evidence type="ECO:0000313" key="1">
    <source>
        <dbReference type="EMBL" id="ALY07548.1"/>
    </source>
</evidence>
<evidence type="ECO:0000313" key="2">
    <source>
        <dbReference type="Proteomes" id="UP000225722"/>
    </source>
</evidence>
<dbReference type="Proteomes" id="UP000225722">
    <property type="component" value="Segment"/>
</dbReference>
<gene>
    <name evidence="1" type="ORF">2AV2_96</name>
</gene>
<dbReference type="EMBL" id="KU230356">
    <property type="protein sequence ID" value="ALY07548.1"/>
    <property type="molecule type" value="Genomic_DNA"/>
</dbReference>
<keyword evidence="2" id="KW-1185">Reference proteome</keyword>
<protein>
    <submittedName>
        <fullName evidence="1">Uncharacterized protein</fullName>
    </submittedName>
</protein>
<name>A0A1L2BWY0_9CAUD</name>
<accession>A0A1L2BWY0</accession>
<proteinExistence type="predicted"/>
<reference evidence="2" key="1">
    <citation type="submission" date="2015-12" db="EMBL/GenBank/DDBJ databases">
        <authorList>
            <person name="Sencilo A."/>
            <person name="Bamford D.H."/>
            <person name="Roine E."/>
        </authorList>
    </citation>
    <scope>NUCLEOTIDE SEQUENCE [LARGE SCALE GENOMIC DNA]</scope>
</reference>
<sequence length="142" mass="15711">MGLSLASNELAIYIALPKELIRRLETLAAQAEPCAISRNQLAVNILTAYCDEHLPSKPEHERKLVAADIKSTIASQTWREEVCALTGIIIPPMSYMLLGQTYTGRLVPIAVECLQVLNMKHEAEAGEEVDPVKLKEAEKGWE</sequence>